<dbReference type="AlphaFoldDB" id="A0AAV0JVS0"/>
<dbReference type="EMBL" id="CAMGYJ010000005">
    <property type="protein sequence ID" value="CAI0414054.1"/>
    <property type="molecule type" value="Genomic_DNA"/>
</dbReference>
<reference evidence="1" key="1">
    <citation type="submission" date="2022-08" db="EMBL/GenBank/DDBJ databases">
        <authorList>
            <person name="Gutierrez-Valencia J."/>
        </authorList>
    </citation>
    <scope>NUCLEOTIDE SEQUENCE</scope>
</reference>
<accession>A0AAV0JVS0</accession>
<gene>
    <name evidence="1" type="ORF">LITE_LOCUS16163</name>
</gene>
<keyword evidence="2" id="KW-1185">Reference proteome</keyword>
<sequence length="76" mass="8506">MQIPVCCHSKLQSFTVAPTILSTAPAPTVNTHGASFDNDDLFGPEFHADKETETPFRYAANAQNERREKNQFLPKQ</sequence>
<protein>
    <submittedName>
        <fullName evidence="1">Uncharacterized protein</fullName>
    </submittedName>
</protein>
<name>A0AAV0JVS0_9ROSI</name>
<evidence type="ECO:0000313" key="1">
    <source>
        <dbReference type="EMBL" id="CAI0414054.1"/>
    </source>
</evidence>
<organism evidence="1 2">
    <name type="scientific">Linum tenue</name>
    <dbReference type="NCBI Taxonomy" id="586396"/>
    <lineage>
        <taxon>Eukaryota</taxon>
        <taxon>Viridiplantae</taxon>
        <taxon>Streptophyta</taxon>
        <taxon>Embryophyta</taxon>
        <taxon>Tracheophyta</taxon>
        <taxon>Spermatophyta</taxon>
        <taxon>Magnoliopsida</taxon>
        <taxon>eudicotyledons</taxon>
        <taxon>Gunneridae</taxon>
        <taxon>Pentapetalae</taxon>
        <taxon>rosids</taxon>
        <taxon>fabids</taxon>
        <taxon>Malpighiales</taxon>
        <taxon>Linaceae</taxon>
        <taxon>Linum</taxon>
    </lineage>
</organism>
<comment type="caution">
    <text evidence="1">The sequence shown here is derived from an EMBL/GenBank/DDBJ whole genome shotgun (WGS) entry which is preliminary data.</text>
</comment>
<evidence type="ECO:0000313" key="2">
    <source>
        <dbReference type="Proteomes" id="UP001154282"/>
    </source>
</evidence>
<dbReference type="Proteomes" id="UP001154282">
    <property type="component" value="Unassembled WGS sequence"/>
</dbReference>
<proteinExistence type="predicted"/>